<dbReference type="Pfam" id="PF01965">
    <property type="entry name" value="DJ-1_PfpI"/>
    <property type="match status" value="1"/>
</dbReference>
<dbReference type="AlphaFoldDB" id="A0AAE8N9B0"/>
<evidence type="ECO:0000313" key="2">
    <source>
        <dbReference type="EMBL" id="SPO07737.1"/>
    </source>
</evidence>
<dbReference type="Proteomes" id="UP001187682">
    <property type="component" value="Unassembled WGS sequence"/>
</dbReference>
<accession>A0AAE8N9B0</accession>
<evidence type="ECO:0000313" key="3">
    <source>
        <dbReference type="Proteomes" id="UP001187682"/>
    </source>
</evidence>
<evidence type="ECO:0000259" key="1">
    <source>
        <dbReference type="Pfam" id="PF01965"/>
    </source>
</evidence>
<comment type="caution">
    <text evidence="2">The sequence shown here is derived from an EMBL/GenBank/DDBJ whole genome shotgun (WGS) entry which is preliminary data.</text>
</comment>
<keyword evidence="3" id="KW-1185">Reference proteome</keyword>
<dbReference type="InterPro" id="IPR029062">
    <property type="entry name" value="Class_I_gatase-like"/>
</dbReference>
<protein>
    <recommendedName>
        <fullName evidence="1">DJ-1/PfpI domain-containing protein</fullName>
    </recommendedName>
</protein>
<dbReference type="InterPro" id="IPR002818">
    <property type="entry name" value="DJ-1/PfpI"/>
</dbReference>
<feature type="domain" description="DJ-1/PfpI" evidence="1">
    <location>
        <begin position="72"/>
        <end position="187"/>
    </location>
</feature>
<dbReference type="SUPFAM" id="SSF52317">
    <property type="entry name" value="Class I glutamine amidotransferase-like"/>
    <property type="match status" value="1"/>
</dbReference>
<name>A0AAE8N9B0_9PEZI</name>
<gene>
    <name evidence="2" type="ORF">DNG_10432</name>
</gene>
<organism evidence="2 3">
    <name type="scientific">Cephalotrichum gorgonifer</name>
    <dbReference type="NCBI Taxonomy" id="2041049"/>
    <lineage>
        <taxon>Eukaryota</taxon>
        <taxon>Fungi</taxon>
        <taxon>Dikarya</taxon>
        <taxon>Ascomycota</taxon>
        <taxon>Pezizomycotina</taxon>
        <taxon>Sordariomycetes</taxon>
        <taxon>Hypocreomycetidae</taxon>
        <taxon>Microascales</taxon>
        <taxon>Microascaceae</taxon>
        <taxon>Cephalotrichum</taxon>
    </lineage>
</organism>
<sequence length="219" mass="23747">MSPTKKVKLGVFIPGGAQLLDTACVDIFAMGGQDYIKYASKLPQAVRDQAPDISILYIAPGKTIPLTAEMNILATHDLSHPDVQPGLLDVLLVPGPEPGSLWDEATLEFLRRHARVEATDILCVCTGIELCAAAGITEGKTVSGPMWMQDGLKKQYPGTKWVGDKYRWIQDGNFWSSGGITNGNDLVAAYARGGKHFSPPLAEFVCKMADVGDRPQRYD</sequence>
<dbReference type="PANTHER" id="PTHR43130:SF7">
    <property type="entry name" value="DJ-1_PFPI DOMAIN-CONTAINING PROTEIN"/>
    <property type="match status" value="1"/>
</dbReference>
<dbReference type="Gene3D" id="3.40.50.880">
    <property type="match status" value="1"/>
</dbReference>
<dbReference type="EMBL" id="ONZQ02000024">
    <property type="protein sequence ID" value="SPO07737.1"/>
    <property type="molecule type" value="Genomic_DNA"/>
</dbReference>
<dbReference type="PANTHER" id="PTHR43130">
    <property type="entry name" value="ARAC-FAMILY TRANSCRIPTIONAL REGULATOR"/>
    <property type="match status" value="1"/>
</dbReference>
<proteinExistence type="predicted"/>
<reference evidence="2" key="1">
    <citation type="submission" date="2018-03" db="EMBL/GenBank/DDBJ databases">
        <authorList>
            <person name="Guldener U."/>
        </authorList>
    </citation>
    <scope>NUCLEOTIDE SEQUENCE</scope>
</reference>
<dbReference type="InterPro" id="IPR052158">
    <property type="entry name" value="INH-QAR"/>
</dbReference>